<reference evidence="1 2" key="1">
    <citation type="submission" date="2024-06" db="EMBL/GenBank/DDBJ databases">
        <title>A chromosome level genome sequence of Diviner's sage (Salvia divinorum).</title>
        <authorList>
            <person name="Ford S.A."/>
            <person name="Ro D.-K."/>
            <person name="Ness R.W."/>
            <person name="Phillips M.A."/>
        </authorList>
    </citation>
    <scope>NUCLEOTIDE SEQUENCE [LARGE SCALE GENOMIC DNA]</scope>
    <source>
        <strain evidence="1">SAF-2024a</strain>
        <tissue evidence="1">Leaf</tissue>
    </source>
</reference>
<organism evidence="1 2">
    <name type="scientific">Salvia divinorum</name>
    <name type="common">Maria pastora</name>
    <name type="synonym">Diviner's sage</name>
    <dbReference type="NCBI Taxonomy" id="28513"/>
    <lineage>
        <taxon>Eukaryota</taxon>
        <taxon>Viridiplantae</taxon>
        <taxon>Streptophyta</taxon>
        <taxon>Embryophyta</taxon>
        <taxon>Tracheophyta</taxon>
        <taxon>Spermatophyta</taxon>
        <taxon>Magnoliopsida</taxon>
        <taxon>eudicotyledons</taxon>
        <taxon>Gunneridae</taxon>
        <taxon>Pentapetalae</taxon>
        <taxon>asterids</taxon>
        <taxon>lamiids</taxon>
        <taxon>Lamiales</taxon>
        <taxon>Lamiaceae</taxon>
        <taxon>Nepetoideae</taxon>
        <taxon>Mentheae</taxon>
        <taxon>Salviinae</taxon>
        <taxon>Salvia</taxon>
        <taxon>Salvia subgen. Calosphace</taxon>
    </lineage>
</organism>
<protein>
    <submittedName>
        <fullName evidence="1">Uncharacterized protein</fullName>
    </submittedName>
</protein>
<name>A0ABD1FTE7_SALDI</name>
<evidence type="ECO:0000313" key="1">
    <source>
        <dbReference type="EMBL" id="KAL1534234.1"/>
    </source>
</evidence>
<keyword evidence="2" id="KW-1185">Reference proteome</keyword>
<dbReference type="EMBL" id="JBEAFC010000012">
    <property type="protein sequence ID" value="KAL1534234.1"/>
    <property type="molecule type" value="Genomic_DNA"/>
</dbReference>
<dbReference type="PANTHER" id="PTHR36000">
    <property type="entry name" value="DEFECTIVE 1273 PROTEIN, PUTATIVE-RELATED"/>
    <property type="match status" value="1"/>
</dbReference>
<dbReference type="PANTHER" id="PTHR36000:SF3">
    <property type="entry name" value="EMBRYO DEFECTIVE 1273"/>
    <property type="match status" value="1"/>
</dbReference>
<sequence length="227" mass="25249">MASAAASALTPLNSPFASSKSQLHQLRNSFLINVPKKHISVPCFAKMPGMEHFNEPTKLVAMLSNTQKKLWDLMPDSVKQFPWKKAETVALEESLALAKEALKWCLLAYFAFSCLSDISYSISRNKELVIPLGLFVGIMTTEFFDEVSRELMPDHQDGRATWRLPSIALFFVLVKAISTYLPGVNHFLLHAANGGLMQLLWNWKGVQKHEGGESSSDDFSNSVTASN</sequence>
<dbReference type="AlphaFoldDB" id="A0ABD1FTE7"/>
<evidence type="ECO:0000313" key="2">
    <source>
        <dbReference type="Proteomes" id="UP001567538"/>
    </source>
</evidence>
<comment type="caution">
    <text evidence="1">The sequence shown here is derived from an EMBL/GenBank/DDBJ whole genome shotgun (WGS) entry which is preliminary data.</text>
</comment>
<gene>
    <name evidence="1" type="ORF">AAHA92_30439</name>
</gene>
<proteinExistence type="predicted"/>
<dbReference type="Proteomes" id="UP001567538">
    <property type="component" value="Unassembled WGS sequence"/>
</dbReference>
<accession>A0ABD1FTE7</accession>